<dbReference type="EMBL" id="WHUT02000002">
    <property type="protein sequence ID" value="NUB43647.1"/>
    <property type="molecule type" value="Genomic_DNA"/>
</dbReference>
<protein>
    <submittedName>
        <fullName evidence="1">Uncharacterized protein</fullName>
    </submittedName>
</protein>
<reference evidence="1" key="1">
    <citation type="submission" date="2020-05" db="EMBL/GenBank/DDBJ databases">
        <title>Fertoebacter nigrum gen. nov., sp. nov., a new member of the family Rhodobacteraceae.</title>
        <authorList>
            <person name="Szuroczki S."/>
            <person name="Abbaszade G."/>
            <person name="Buni D."/>
            <person name="Schumann P."/>
            <person name="Toth E."/>
        </authorList>
    </citation>
    <scope>NUCLEOTIDE SEQUENCE</scope>
    <source>
        <strain evidence="1">RG-N-1a</strain>
    </source>
</reference>
<keyword evidence="2" id="KW-1185">Reference proteome</keyword>
<comment type="caution">
    <text evidence="1">The sequence shown here is derived from an EMBL/GenBank/DDBJ whole genome shotgun (WGS) entry which is preliminary data.</text>
</comment>
<organism evidence="1 2">
    <name type="scientific">Fertoeibacter niger</name>
    <dbReference type="NCBI Taxonomy" id="2656921"/>
    <lineage>
        <taxon>Bacteria</taxon>
        <taxon>Pseudomonadati</taxon>
        <taxon>Pseudomonadota</taxon>
        <taxon>Alphaproteobacteria</taxon>
        <taxon>Rhodobacterales</taxon>
        <taxon>Paracoccaceae</taxon>
        <taxon>Fertoeibacter</taxon>
    </lineage>
</organism>
<gene>
    <name evidence="1" type="ORF">GEU84_004555</name>
</gene>
<evidence type="ECO:0000313" key="1">
    <source>
        <dbReference type="EMBL" id="NUB43647.1"/>
    </source>
</evidence>
<dbReference type="AlphaFoldDB" id="A0A8X8GV09"/>
<name>A0A8X8GV09_9RHOB</name>
<dbReference type="Proteomes" id="UP000484076">
    <property type="component" value="Unassembled WGS sequence"/>
</dbReference>
<accession>A0A8X8GV09</accession>
<proteinExistence type="predicted"/>
<sequence>MDRIRLGEFVKWIGEERETFRSILNRGEAPIAKERGDEKQRTYDGADLMAWCIFTMLRRMGLTPRLAGETVRLSDVVAQFFQAMQKGEDVSDWHVYSYATRRDRGEKGQIEVVWQTFGGPDEAARVLRVEAEGYGKPDLQGYIRLGLVGLTSVPLWPCYERCVATAKAHGFDMQGPDLFEIEG</sequence>
<dbReference type="RefSeq" id="WP_152824291.1">
    <property type="nucleotide sequence ID" value="NZ_WHUT02000002.1"/>
</dbReference>
<evidence type="ECO:0000313" key="2">
    <source>
        <dbReference type="Proteomes" id="UP000484076"/>
    </source>
</evidence>